<dbReference type="EMBL" id="KN831768">
    <property type="protein sequence ID" value="KIM49160.1"/>
    <property type="molecule type" value="Genomic_DNA"/>
</dbReference>
<dbReference type="GO" id="GO:0000294">
    <property type="term" value="P:nuclear-transcribed mRNA catabolic process, RNase MRP-dependent"/>
    <property type="evidence" value="ECO:0007669"/>
    <property type="project" value="TreeGrafter"/>
</dbReference>
<dbReference type="Pfam" id="PF14780">
    <property type="entry name" value="NEPRO_N"/>
    <property type="match status" value="1"/>
</dbReference>
<feature type="domain" description="Nucleolus and neural progenitor protein-like N-terminal" evidence="1">
    <location>
        <begin position="14"/>
        <end position="178"/>
    </location>
</feature>
<reference evidence="3" key="2">
    <citation type="submission" date="2015-01" db="EMBL/GenBank/DDBJ databases">
        <title>Evolutionary Origins and Diversification of the Mycorrhizal Mutualists.</title>
        <authorList>
            <consortium name="DOE Joint Genome Institute"/>
            <consortium name="Mycorrhizal Genomics Consortium"/>
            <person name="Kohler A."/>
            <person name="Kuo A."/>
            <person name="Nagy L.G."/>
            <person name="Floudas D."/>
            <person name="Copeland A."/>
            <person name="Barry K.W."/>
            <person name="Cichocki N."/>
            <person name="Veneault-Fourrey C."/>
            <person name="LaButti K."/>
            <person name="Lindquist E.A."/>
            <person name="Lipzen A."/>
            <person name="Lundell T."/>
            <person name="Morin E."/>
            <person name="Murat C."/>
            <person name="Riley R."/>
            <person name="Ohm R."/>
            <person name="Sun H."/>
            <person name="Tunlid A."/>
            <person name="Henrissat B."/>
            <person name="Grigoriev I.V."/>
            <person name="Hibbett D.S."/>
            <person name="Martin F."/>
        </authorList>
    </citation>
    <scope>NUCLEOTIDE SEQUENCE [LARGE SCALE GENOMIC DNA]</scope>
    <source>
        <strain evidence="3">h7</strain>
    </source>
</reference>
<evidence type="ECO:0000313" key="3">
    <source>
        <dbReference type="Proteomes" id="UP000053424"/>
    </source>
</evidence>
<gene>
    <name evidence="2" type="ORF">M413DRAFT_21431</name>
</gene>
<dbReference type="STRING" id="686832.A0A0C3CKE4"/>
<dbReference type="PANTHER" id="PTHR37792">
    <property type="entry name" value="RIBONUCLEASE MRP PROTEIN SUBUNIT RMP1"/>
    <property type="match status" value="1"/>
</dbReference>
<dbReference type="InterPro" id="IPR027951">
    <property type="entry name" value="Nepro_N"/>
</dbReference>
<dbReference type="AlphaFoldDB" id="A0A0C3CKE4"/>
<protein>
    <recommendedName>
        <fullName evidence="1">Nucleolus and neural progenitor protein-like N-terminal domain-containing protein</fullName>
    </recommendedName>
</protein>
<keyword evidence="3" id="KW-1185">Reference proteome</keyword>
<dbReference type="GO" id="GO:0042134">
    <property type="term" value="F:rRNA primary transcript binding"/>
    <property type="evidence" value="ECO:0007669"/>
    <property type="project" value="InterPro"/>
</dbReference>
<evidence type="ECO:0000259" key="1">
    <source>
        <dbReference type="Pfam" id="PF14780"/>
    </source>
</evidence>
<name>A0A0C3CKE4_HEBCY</name>
<dbReference type="Proteomes" id="UP000053424">
    <property type="component" value="Unassembled WGS sequence"/>
</dbReference>
<proteinExistence type="predicted"/>
<reference evidence="2 3" key="1">
    <citation type="submission" date="2014-04" db="EMBL/GenBank/DDBJ databases">
        <authorList>
            <consortium name="DOE Joint Genome Institute"/>
            <person name="Kuo A."/>
            <person name="Gay G."/>
            <person name="Dore J."/>
            <person name="Kohler A."/>
            <person name="Nagy L.G."/>
            <person name="Floudas D."/>
            <person name="Copeland A."/>
            <person name="Barry K.W."/>
            <person name="Cichocki N."/>
            <person name="Veneault-Fourrey C."/>
            <person name="LaButti K."/>
            <person name="Lindquist E.A."/>
            <person name="Lipzen A."/>
            <person name="Lundell T."/>
            <person name="Morin E."/>
            <person name="Murat C."/>
            <person name="Sun H."/>
            <person name="Tunlid A."/>
            <person name="Henrissat B."/>
            <person name="Grigoriev I.V."/>
            <person name="Hibbett D.S."/>
            <person name="Martin F."/>
            <person name="Nordberg H.P."/>
            <person name="Cantor M.N."/>
            <person name="Hua S.X."/>
        </authorList>
    </citation>
    <scope>NUCLEOTIDE SEQUENCE [LARGE SCALE GENOMIC DNA]</scope>
    <source>
        <strain evidence="3">h7</strain>
    </source>
</reference>
<evidence type="ECO:0000313" key="2">
    <source>
        <dbReference type="EMBL" id="KIM49160.1"/>
    </source>
</evidence>
<dbReference type="GO" id="GO:0000466">
    <property type="term" value="P:maturation of 5.8S rRNA from tricistronic rRNA transcript (SSU-rRNA, 5.8S rRNA, LSU-rRNA)"/>
    <property type="evidence" value="ECO:0007669"/>
    <property type="project" value="TreeGrafter"/>
</dbReference>
<sequence>MLPITIDFIPKSSIHISQHGSIDSQLKALKLLSRRLQSVLSTHATELQILQRIYYKNKNQHTGALFWRNVVELRRYSDRLETLNLHSSTLALRQAFYGSRERSHPTTGSWTHCPDINLLDNYSKLCRTGMKLTEKMSARCLNAYKSFHRSLQSAAFLQLLLMFVAISSRLGALSKEVGEILRQLDASVGPLLSVISTSRQAGNAQFEIQSHDVMSPKPISQHVASMPSPPHAIIEIIGAHKLQKNSLLVRKSSEKKPTVTDENPLLKQKKKVKKDEIDDVFGF</sequence>
<dbReference type="InterPro" id="IPR047205">
    <property type="entry name" value="RMP1"/>
</dbReference>
<dbReference type="HOGENOM" id="CLU_057900_1_0_1"/>
<dbReference type="PANTHER" id="PTHR37792:SF1">
    <property type="entry name" value="RIBONUCLEASE MRP PROTEIN SUBUNIT RMP1"/>
    <property type="match status" value="1"/>
</dbReference>
<organism evidence="2 3">
    <name type="scientific">Hebeloma cylindrosporum</name>
    <dbReference type="NCBI Taxonomy" id="76867"/>
    <lineage>
        <taxon>Eukaryota</taxon>
        <taxon>Fungi</taxon>
        <taxon>Dikarya</taxon>
        <taxon>Basidiomycota</taxon>
        <taxon>Agaricomycotina</taxon>
        <taxon>Agaricomycetes</taxon>
        <taxon>Agaricomycetidae</taxon>
        <taxon>Agaricales</taxon>
        <taxon>Agaricineae</taxon>
        <taxon>Hymenogastraceae</taxon>
        <taxon>Hebeloma</taxon>
    </lineage>
</organism>
<dbReference type="OrthoDB" id="114080at2759"/>
<accession>A0A0C3CKE4</accession>
<dbReference type="GO" id="GO:0000172">
    <property type="term" value="C:ribonuclease MRP complex"/>
    <property type="evidence" value="ECO:0007669"/>
    <property type="project" value="InterPro"/>
</dbReference>